<reference evidence="5 6" key="1">
    <citation type="submission" date="2025-05" db="UniProtKB">
        <authorList>
            <consortium name="RefSeq"/>
        </authorList>
    </citation>
    <scope>IDENTIFICATION</scope>
</reference>
<feature type="region of interest" description="Disordered" evidence="2">
    <location>
        <begin position="118"/>
        <end position="316"/>
    </location>
</feature>
<dbReference type="PANTHER" id="PTHR14522:SF2">
    <property type="entry name" value="PROLINE-RICH PROTEIN 14"/>
    <property type="match status" value="1"/>
</dbReference>
<keyword evidence="1" id="KW-0597">Phosphoprotein</keyword>
<feature type="compositionally biased region" description="Low complexity" evidence="2">
    <location>
        <begin position="154"/>
        <end position="163"/>
    </location>
</feature>
<dbReference type="PANTHER" id="PTHR14522">
    <property type="entry name" value="EMO2-RELATED"/>
    <property type="match status" value="1"/>
</dbReference>
<dbReference type="GeneID" id="110090075"/>
<dbReference type="RefSeq" id="XP_072832961.1">
    <property type="nucleotide sequence ID" value="XM_072976860.1"/>
</dbReference>
<feature type="compositionally biased region" description="Polar residues" evidence="2">
    <location>
        <begin position="64"/>
        <end position="76"/>
    </location>
</feature>
<evidence type="ECO:0000259" key="3">
    <source>
        <dbReference type="Pfam" id="PF15386"/>
    </source>
</evidence>
<gene>
    <name evidence="5 6" type="primary">PRR14</name>
</gene>
<dbReference type="InterPro" id="IPR026320">
    <property type="entry name" value="PRR14"/>
</dbReference>
<protein>
    <submittedName>
        <fullName evidence="5 6">Proline-rich protein 14 isoform X1</fullName>
    </submittedName>
</protein>
<proteinExistence type="predicted"/>
<accession>A0ABM5EII4</accession>
<feature type="region of interest" description="Disordered" evidence="2">
    <location>
        <begin position="535"/>
        <end position="558"/>
    </location>
</feature>
<evidence type="ECO:0000313" key="6">
    <source>
        <dbReference type="RefSeq" id="XP_072832962.1"/>
    </source>
</evidence>
<sequence length="724" mass="80130">MECPILDGTSQEDPPPVSALERQIRRRKIIIYRPGAEEQGSPILRQKPQDRGGTSPLPCGDVGQSPNKRQRLQQGSPPGREKNDGSPGGRVGETLWRVASPMEKKQRKVLAVDLEDFSTTQVPQDLQGCSSSQRPTVPPYTNSNHAGTLREDSASWSAKSQSSTTYRSSPPELGSQEKLAHACRQLWEQKLSPPRSHESERLQVKRQRLQKGLSLPGSVEGNRASPPTKAPQQILTIRVEDPSPDQVLDAGAGKEQLETSPPPYRSDQLTLPCRPSSPNVEKLTPSDPSCEHSQRTDVLPEAAEAPSSWPPSTSALLRPSVVPRFRPWSLAPVLQSMRSKLEAFADIFLSPSKPSAPSSEVPSSLLPCLQGNADQTTNQPGTPRRGVNIEVKIAISEPRPRKRSCLCAEEEEEEEEEETGSVVVSGRPPIRQWRLNEGDPEPQLQPRLGRSFSCPDFPGSRSWQASPVAVSPSLPLRQRRHTVCSLEVSRELGCPALPCLRKEVYPFSTPPARLLAHTAHCENSSYSSPAPSCCRESEATHSRDISPSTDVGQRVPGVGLGMGDSELVTSEQMMLSGDEMKISQDNTVGKVSCIRIRKTPARQQANLTPMGLPRPVRLNKKEFSLEEIYTNKNYRTPTEKRSFETIFEVPLERNGALIFTSQRKLKRAMEFREGGLRRKQRKARARGGRKAGGRRAQAQPPELEEMLQQRLAELDALFEQEEEL</sequence>
<keyword evidence="4" id="KW-1185">Reference proteome</keyword>
<evidence type="ECO:0000313" key="4">
    <source>
        <dbReference type="Proteomes" id="UP001652642"/>
    </source>
</evidence>
<feature type="region of interest" description="Disordered" evidence="2">
    <location>
        <begin position="1"/>
        <end position="106"/>
    </location>
</feature>
<feature type="compositionally biased region" description="Low complexity" evidence="2">
    <location>
        <begin position="300"/>
        <end position="315"/>
    </location>
</feature>
<dbReference type="InterPro" id="IPR028149">
    <property type="entry name" value="Tantalus-like"/>
</dbReference>
<organism evidence="4 6">
    <name type="scientific">Pogona vitticeps</name>
    <name type="common">central bearded dragon</name>
    <dbReference type="NCBI Taxonomy" id="103695"/>
    <lineage>
        <taxon>Eukaryota</taxon>
        <taxon>Metazoa</taxon>
        <taxon>Chordata</taxon>
        <taxon>Craniata</taxon>
        <taxon>Vertebrata</taxon>
        <taxon>Euteleostomi</taxon>
        <taxon>Lepidosauria</taxon>
        <taxon>Squamata</taxon>
        <taxon>Bifurcata</taxon>
        <taxon>Unidentata</taxon>
        <taxon>Episquamata</taxon>
        <taxon>Toxicofera</taxon>
        <taxon>Iguania</taxon>
        <taxon>Acrodonta</taxon>
        <taxon>Agamidae</taxon>
        <taxon>Amphibolurinae</taxon>
        <taxon>Pogona</taxon>
    </lineage>
</organism>
<feature type="compositionally biased region" description="Basic and acidic residues" evidence="2">
    <location>
        <begin position="535"/>
        <end position="544"/>
    </location>
</feature>
<feature type="region of interest" description="Disordered" evidence="2">
    <location>
        <begin position="673"/>
        <end position="702"/>
    </location>
</feature>
<evidence type="ECO:0000256" key="2">
    <source>
        <dbReference type="SAM" id="MobiDB-lite"/>
    </source>
</evidence>
<evidence type="ECO:0000313" key="5">
    <source>
        <dbReference type="RefSeq" id="XP_072832961.1"/>
    </source>
</evidence>
<dbReference type="Proteomes" id="UP001652642">
    <property type="component" value="Chromosome 6"/>
</dbReference>
<evidence type="ECO:0000256" key="1">
    <source>
        <dbReference type="ARBA" id="ARBA00022553"/>
    </source>
</evidence>
<dbReference type="Pfam" id="PF15386">
    <property type="entry name" value="Tantalus"/>
    <property type="match status" value="1"/>
</dbReference>
<dbReference type="RefSeq" id="XP_072832962.1">
    <property type="nucleotide sequence ID" value="XM_072976861.1"/>
</dbReference>
<feature type="compositionally biased region" description="Polar residues" evidence="2">
    <location>
        <begin position="118"/>
        <end position="146"/>
    </location>
</feature>
<feature type="compositionally biased region" description="Basic residues" evidence="2">
    <location>
        <begin position="677"/>
        <end position="693"/>
    </location>
</feature>
<name>A0ABM5EII4_9SAUR</name>
<feature type="domain" description="Tantalus-like" evidence="3">
    <location>
        <begin position="607"/>
        <end position="664"/>
    </location>
</feature>